<dbReference type="EMBL" id="CP081960">
    <property type="protein sequence ID" value="QZP39420.1"/>
    <property type="molecule type" value="Genomic_DNA"/>
</dbReference>
<gene>
    <name evidence="10" type="ORF">K6T50_17690</name>
</gene>
<evidence type="ECO:0000259" key="8">
    <source>
        <dbReference type="PROSITE" id="PS50112"/>
    </source>
</evidence>
<dbReference type="GO" id="GO:0004673">
    <property type="term" value="F:protein histidine kinase activity"/>
    <property type="evidence" value="ECO:0007669"/>
    <property type="project" value="UniProtKB-EC"/>
</dbReference>
<dbReference type="SUPFAM" id="SSF88659">
    <property type="entry name" value="Sigma3 and sigma4 domains of RNA polymerase sigma factors"/>
    <property type="match status" value="1"/>
</dbReference>
<dbReference type="Gene3D" id="2.10.70.100">
    <property type="match status" value="1"/>
</dbReference>
<dbReference type="Pfam" id="PF08448">
    <property type="entry name" value="PAS_4"/>
    <property type="match status" value="1"/>
</dbReference>
<organism evidence="10 11">
    <name type="scientific">Halobaculum magnesiiphilum</name>
    <dbReference type="NCBI Taxonomy" id="1017351"/>
    <lineage>
        <taxon>Archaea</taxon>
        <taxon>Methanobacteriati</taxon>
        <taxon>Methanobacteriota</taxon>
        <taxon>Stenosarchaea group</taxon>
        <taxon>Halobacteria</taxon>
        <taxon>Halobacteriales</taxon>
        <taxon>Haloferacaceae</taxon>
        <taxon>Halobaculum</taxon>
    </lineage>
</organism>
<keyword evidence="11" id="KW-1185">Reference proteome</keyword>
<dbReference type="CDD" id="cd00130">
    <property type="entry name" value="PAS"/>
    <property type="match status" value="1"/>
</dbReference>
<accession>A0A8T8WHV3</accession>
<dbReference type="Gene3D" id="3.30.450.20">
    <property type="entry name" value="PAS domain"/>
    <property type="match status" value="2"/>
</dbReference>
<dbReference type="Pfam" id="PF15915">
    <property type="entry name" value="BAT"/>
    <property type="match status" value="1"/>
</dbReference>
<dbReference type="SUPFAM" id="SSF55785">
    <property type="entry name" value="PYP-like sensor domain (PAS domain)"/>
    <property type="match status" value="2"/>
</dbReference>
<dbReference type="SMART" id="SM00091">
    <property type="entry name" value="PAS"/>
    <property type="match status" value="2"/>
</dbReference>
<evidence type="ECO:0000256" key="3">
    <source>
        <dbReference type="ARBA" id="ARBA00022553"/>
    </source>
</evidence>
<protein>
    <recommendedName>
        <fullName evidence="2">histidine kinase</fullName>
        <ecNumber evidence="2">2.7.13.3</ecNumber>
    </recommendedName>
</protein>
<evidence type="ECO:0000256" key="7">
    <source>
        <dbReference type="ARBA" id="ARBA00023163"/>
    </source>
</evidence>
<evidence type="ECO:0000313" key="10">
    <source>
        <dbReference type="EMBL" id="QZP39420.1"/>
    </source>
</evidence>
<dbReference type="InterPro" id="IPR000014">
    <property type="entry name" value="PAS"/>
</dbReference>
<evidence type="ECO:0000256" key="5">
    <source>
        <dbReference type="ARBA" id="ARBA00022777"/>
    </source>
</evidence>
<dbReference type="InterPro" id="IPR013656">
    <property type="entry name" value="PAS_4"/>
</dbReference>
<reference evidence="10 11" key="1">
    <citation type="journal article" date="2021" name="Int. J. Syst. Evol. Microbiol.">
        <title>Halobaculum halophilum sp. nov. and Halobaculum salinum sp. nov., isolated from salt lake and saline soil.</title>
        <authorList>
            <person name="Cui H.L."/>
            <person name="Shi X.W."/>
            <person name="Yin X.M."/>
            <person name="Yang X.Y."/>
            <person name="Hou J."/>
            <person name="Zhu L."/>
        </authorList>
    </citation>
    <scope>NUCLEOTIDE SEQUENCE [LARGE SCALE GENOMIC DNA]</scope>
    <source>
        <strain evidence="10 11">NBRC 109044</strain>
    </source>
</reference>
<dbReference type="PROSITE" id="PS50112">
    <property type="entry name" value="PAS"/>
    <property type="match status" value="1"/>
</dbReference>
<comment type="catalytic activity">
    <reaction evidence="1">
        <text>ATP + protein L-histidine = ADP + protein N-phospho-L-histidine.</text>
        <dbReference type="EC" id="2.7.13.3"/>
    </reaction>
</comment>
<evidence type="ECO:0000256" key="6">
    <source>
        <dbReference type="ARBA" id="ARBA00023015"/>
    </source>
</evidence>
<dbReference type="KEGG" id="hmp:K6T50_17690"/>
<feature type="domain" description="PAS" evidence="8">
    <location>
        <begin position="135"/>
        <end position="207"/>
    </location>
</feature>
<dbReference type="InterPro" id="IPR035965">
    <property type="entry name" value="PAS-like_dom_sf"/>
</dbReference>
<dbReference type="InterPro" id="IPR001610">
    <property type="entry name" value="PAC"/>
</dbReference>
<geneLocation type="plasmid" evidence="10 11">
    <name>unnamed2</name>
</geneLocation>
<dbReference type="InterPro" id="IPR013324">
    <property type="entry name" value="RNA_pol_sigma_r3/r4-like"/>
</dbReference>
<dbReference type="NCBIfam" id="TIGR00229">
    <property type="entry name" value="sensory_box"/>
    <property type="match status" value="2"/>
</dbReference>
<dbReference type="PANTHER" id="PTHR43304:SF1">
    <property type="entry name" value="PAC DOMAIN-CONTAINING PROTEIN"/>
    <property type="match status" value="1"/>
</dbReference>
<dbReference type="InterPro" id="IPR013655">
    <property type="entry name" value="PAS_fold_3"/>
</dbReference>
<proteinExistence type="predicted"/>
<dbReference type="PANTHER" id="PTHR43304">
    <property type="entry name" value="PHYTOCHROME-LIKE PROTEIN CPH1"/>
    <property type="match status" value="1"/>
</dbReference>
<dbReference type="Pfam" id="PF08447">
    <property type="entry name" value="PAS_3"/>
    <property type="match status" value="1"/>
</dbReference>
<feature type="domain" description="PAC" evidence="9">
    <location>
        <begin position="210"/>
        <end position="260"/>
    </location>
</feature>
<dbReference type="SMART" id="SM00086">
    <property type="entry name" value="PAC"/>
    <property type="match status" value="2"/>
</dbReference>
<dbReference type="InterPro" id="IPR000700">
    <property type="entry name" value="PAS-assoc_C"/>
</dbReference>
<dbReference type="RefSeq" id="WP_222609169.1">
    <property type="nucleotide sequence ID" value="NZ_CP081960.1"/>
</dbReference>
<keyword evidence="3" id="KW-0597">Phosphoprotein</keyword>
<dbReference type="InterPro" id="IPR031803">
    <property type="entry name" value="BAT_GAF/HTH-assoc"/>
</dbReference>
<evidence type="ECO:0000259" key="9">
    <source>
        <dbReference type="PROSITE" id="PS50113"/>
    </source>
</evidence>
<dbReference type="InterPro" id="IPR052162">
    <property type="entry name" value="Sensor_kinase/Photoreceptor"/>
</dbReference>
<evidence type="ECO:0000256" key="2">
    <source>
        <dbReference type="ARBA" id="ARBA00012438"/>
    </source>
</evidence>
<keyword evidence="4" id="KW-0808">Transferase</keyword>
<keyword evidence="6" id="KW-0805">Transcription regulation</keyword>
<dbReference type="Proteomes" id="UP000826254">
    <property type="component" value="Plasmid unnamed2"/>
</dbReference>
<feature type="domain" description="PAC" evidence="9">
    <location>
        <begin position="84"/>
        <end position="134"/>
    </location>
</feature>
<keyword evidence="7" id="KW-0804">Transcription</keyword>
<keyword evidence="5" id="KW-0418">Kinase</keyword>
<dbReference type="EC" id="2.7.13.3" evidence="2"/>
<name>A0A8T8WHV3_9EURY</name>
<keyword evidence="10" id="KW-0614">Plasmid</keyword>
<evidence type="ECO:0000256" key="1">
    <source>
        <dbReference type="ARBA" id="ARBA00000085"/>
    </source>
</evidence>
<dbReference type="InterPro" id="IPR007050">
    <property type="entry name" value="HTH_bacterioopsin"/>
</dbReference>
<dbReference type="GeneID" id="67180014"/>
<evidence type="ECO:0000313" key="11">
    <source>
        <dbReference type="Proteomes" id="UP000826254"/>
    </source>
</evidence>
<dbReference type="PROSITE" id="PS50113">
    <property type="entry name" value="PAC"/>
    <property type="match status" value="2"/>
</dbReference>
<sequence length="484" mass="55053">MEGGRQIYEEIFNSAKDAIFLYNVIETDSDYEFKLRQLNPAHEAKTGLSADECRGATPREILDEPQGSEVTANLCRCADREETISYEEVLELPSGKRTWRTKLTPVIRDGDVIQIIGIARDITGQKERIEALRRAREQLHVALEATNTGVWEWNVETDEVLWNDALERLVGIEPGTFEGTYDAFTEYLHPEDIQKVERAITEVIEGSGPFEVEFRMVRTDGDTIWVLGRGELYTRDGPRRLIGTTTDITDRKENELALARREIIDPSIELELHSEEIADLLREEFSGGMYLSFDGIVPGPDQSWLLYVTVEGITPTEVRATLDTIPTAEDARLLSTRDEQSRYEVVVGPNSVAARFRQFDGNLRSIIVEGGTCRLVGEFPETVDPVTVVETVRETFPDVELASQNRIASPTYLRTIIEEQLTERQQTVLGMAYHAGYFEQPRNVTGEELASRLNITRQTFNTHLRKAQLELFQELFEEQLEFPD</sequence>
<dbReference type="AlphaFoldDB" id="A0A8T8WHV3"/>
<evidence type="ECO:0000256" key="4">
    <source>
        <dbReference type="ARBA" id="ARBA00022679"/>
    </source>
</evidence>
<dbReference type="Pfam" id="PF04967">
    <property type="entry name" value="HTH_10"/>
    <property type="match status" value="1"/>
</dbReference>